<name>A0AAQ3QFT4_9LILI</name>
<evidence type="ECO:0000313" key="2">
    <source>
        <dbReference type="EMBL" id="WOL06765.1"/>
    </source>
</evidence>
<reference evidence="2 3" key="1">
    <citation type="submission" date="2023-10" db="EMBL/GenBank/DDBJ databases">
        <title>Chromosome-scale genome assembly provides insights into flower coloration mechanisms of Canna indica.</title>
        <authorList>
            <person name="Li C."/>
        </authorList>
    </citation>
    <scope>NUCLEOTIDE SEQUENCE [LARGE SCALE GENOMIC DNA]</scope>
    <source>
        <tissue evidence="2">Flower</tissue>
    </source>
</reference>
<dbReference type="EMBL" id="CP136894">
    <property type="protein sequence ID" value="WOL06765.1"/>
    <property type="molecule type" value="Genomic_DNA"/>
</dbReference>
<protein>
    <submittedName>
        <fullName evidence="2">Uncharacterized protein</fullName>
    </submittedName>
</protein>
<accession>A0AAQ3QFT4</accession>
<dbReference type="Proteomes" id="UP001327560">
    <property type="component" value="Chromosome 5"/>
</dbReference>
<feature type="compositionally biased region" description="Polar residues" evidence="1">
    <location>
        <begin position="90"/>
        <end position="121"/>
    </location>
</feature>
<evidence type="ECO:0000313" key="3">
    <source>
        <dbReference type="Proteomes" id="UP001327560"/>
    </source>
</evidence>
<dbReference type="AlphaFoldDB" id="A0AAQ3QFT4"/>
<feature type="region of interest" description="Disordered" evidence="1">
    <location>
        <begin position="69"/>
        <end position="127"/>
    </location>
</feature>
<dbReference type="PANTHER" id="PTHR34956:SF2">
    <property type="entry name" value="OS05G0397300 PROTEIN"/>
    <property type="match status" value="1"/>
</dbReference>
<sequence length="127" mass="14500">MAVEIEDDVFFADLSKQIAMLIMDDEENFPAQCPLPVQEYPYMPHDPIMMLPPYLNEVAYRRESRGTGVFIPKSTTAPRRKNKSKRSTAMEKNSQNQLQKPASHVANNTSIYPNHGYSNSGVLKRHM</sequence>
<gene>
    <name evidence="2" type="ORF">Cni_G15499</name>
</gene>
<dbReference type="PANTHER" id="PTHR34956">
    <property type="entry name" value="OS05G0397300 PROTEIN"/>
    <property type="match status" value="1"/>
</dbReference>
<evidence type="ECO:0000256" key="1">
    <source>
        <dbReference type="SAM" id="MobiDB-lite"/>
    </source>
</evidence>
<proteinExistence type="predicted"/>
<keyword evidence="3" id="KW-1185">Reference proteome</keyword>
<organism evidence="2 3">
    <name type="scientific">Canna indica</name>
    <name type="common">Indian-shot</name>
    <dbReference type="NCBI Taxonomy" id="4628"/>
    <lineage>
        <taxon>Eukaryota</taxon>
        <taxon>Viridiplantae</taxon>
        <taxon>Streptophyta</taxon>
        <taxon>Embryophyta</taxon>
        <taxon>Tracheophyta</taxon>
        <taxon>Spermatophyta</taxon>
        <taxon>Magnoliopsida</taxon>
        <taxon>Liliopsida</taxon>
        <taxon>Zingiberales</taxon>
        <taxon>Cannaceae</taxon>
        <taxon>Canna</taxon>
    </lineage>
</organism>